<evidence type="ECO:0000256" key="6">
    <source>
        <dbReference type="ARBA" id="ARBA00023136"/>
    </source>
</evidence>
<dbReference type="InterPro" id="IPR000425">
    <property type="entry name" value="MIP"/>
</dbReference>
<keyword evidence="4 7" id="KW-0812">Transmembrane</keyword>
<evidence type="ECO:0000256" key="2">
    <source>
        <dbReference type="ARBA" id="ARBA00006175"/>
    </source>
</evidence>
<dbReference type="InterPro" id="IPR022357">
    <property type="entry name" value="MIP_CS"/>
</dbReference>
<evidence type="ECO:0008006" key="11">
    <source>
        <dbReference type="Google" id="ProtNLM"/>
    </source>
</evidence>
<evidence type="ECO:0000313" key="10">
    <source>
        <dbReference type="Proteomes" id="UP000464317"/>
    </source>
</evidence>
<evidence type="ECO:0000256" key="1">
    <source>
        <dbReference type="ARBA" id="ARBA00004141"/>
    </source>
</evidence>
<dbReference type="PROSITE" id="PS00221">
    <property type="entry name" value="MIP"/>
    <property type="match status" value="1"/>
</dbReference>
<dbReference type="PRINTS" id="PR00783">
    <property type="entry name" value="MINTRINSICP"/>
</dbReference>
<keyword evidence="5 8" id="KW-1133">Transmembrane helix</keyword>
<comment type="similarity">
    <text evidence="2 7">Belongs to the MIP/aquaporin (TC 1.A.8) family.</text>
</comment>
<evidence type="ECO:0000256" key="7">
    <source>
        <dbReference type="RuleBase" id="RU000477"/>
    </source>
</evidence>
<evidence type="ECO:0000256" key="4">
    <source>
        <dbReference type="ARBA" id="ARBA00022692"/>
    </source>
</evidence>
<keyword evidence="10" id="KW-1185">Reference proteome</keyword>
<feature type="transmembrane region" description="Helical" evidence="8">
    <location>
        <begin position="89"/>
        <end position="109"/>
    </location>
</feature>
<gene>
    <name evidence="9" type="ORF">JPM2_1320</name>
</gene>
<feature type="transmembrane region" description="Helical" evidence="8">
    <location>
        <begin position="143"/>
        <end position="161"/>
    </location>
</feature>
<evidence type="ECO:0000256" key="8">
    <source>
        <dbReference type="SAM" id="Phobius"/>
    </source>
</evidence>
<evidence type="ECO:0000256" key="3">
    <source>
        <dbReference type="ARBA" id="ARBA00022448"/>
    </source>
</evidence>
<feature type="transmembrane region" description="Helical" evidence="8">
    <location>
        <begin position="12"/>
        <end position="30"/>
    </location>
</feature>
<comment type="subcellular location">
    <subcellularLocation>
        <location evidence="1">Membrane</location>
        <topology evidence="1">Multi-pass membrane protein</topology>
    </subcellularLocation>
</comment>
<evidence type="ECO:0000256" key="5">
    <source>
        <dbReference type="ARBA" id="ARBA00022989"/>
    </source>
</evidence>
<dbReference type="Pfam" id="PF00230">
    <property type="entry name" value="MIP"/>
    <property type="match status" value="1"/>
</dbReference>
<evidence type="ECO:0000313" key="9">
    <source>
        <dbReference type="EMBL" id="BBU47439.1"/>
    </source>
</evidence>
<dbReference type="PANTHER" id="PTHR43829">
    <property type="entry name" value="AQUAPORIN OR AQUAGLYCEROPORIN RELATED"/>
    <property type="match status" value="1"/>
</dbReference>
<keyword evidence="3 7" id="KW-0813">Transport</keyword>
<protein>
    <recommendedName>
        <fullName evidence="11">Aquaporin family protein</fullName>
    </recommendedName>
</protein>
<keyword evidence="6 8" id="KW-0472">Membrane</keyword>
<dbReference type="InterPro" id="IPR050363">
    <property type="entry name" value="MIP/Aquaporin"/>
</dbReference>
<dbReference type="Proteomes" id="UP000464317">
    <property type="component" value="Chromosome"/>
</dbReference>
<accession>A0A809SDZ1</accession>
<dbReference type="AlphaFoldDB" id="A0A809SDZ1"/>
<dbReference type="GO" id="GO:0015254">
    <property type="term" value="F:glycerol channel activity"/>
    <property type="evidence" value="ECO:0007669"/>
    <property type="project" value="TreeGrafter"/>
</dbReference>
<dbReference type="InterPro" id="IPR023271">
    <property type="entry name" value="Aquaporin-like"/>
</dbReference>
<reference evidence="9 10" key="1">
    <citation type="submission" date="2020-01" db="EMBL/GenBank/DDBJ databases">
        <title>Complete genome sequence of Mycoplasma felis strain Myco-2.</title>
        <authorList>
            <person name="Kinoshita Y."/>
            <person name="Niwa H."/>
            <person name="Uchida-Fujii E."/>
            <person name="Nukada T."/>
        </authorList>
    </citation>
    <scope>NUCLEOTIDE SEQUENCE [LARGE SCALE GENOMIC DNA]</scope>
    <source>
        <strain evidence="9 10">Myco-2</strain>
    </source>
</reference>
<dbReference type="EMBL" id="AP022325">
    <property type="protein sequence ID" value="BBU47439.1"/>
    <property type="molecule type" value="Genomic_DNA"/>
</dbReference>
<proteinExistence type="inferred from homology"/>
<dbReference type="PANTHER" id="PTHR43829:SF9">
    <property type="entry name" value="AQUAPORIN-9"/>
    <property type="match status" value="1"/>
</dbReference>
<sequence length="166" mass="17940">MGLERPDILSEFLGTLVLILLGNGVVYSVSGKRMFGNQPGKWVVIILGWGLAVFAGVIVSQSLGGSAHLNPAVTVFDLVSSKFNDPLKLVYIPVQLLGAMAGQIILNFINWKHIQETDLWSVRGSHCTGPAFSYKEKASIFNFAYELVGTMLLVGLVLAFSKGNNV</sequence>
<dbReference type="Gene3D" id="1.20.1080.10">
    <property type="entry name" value="Glycerol uptake facilitator protein"/>
    <property type="match status" value="1"/>
</dbReference>
<dbReference type="GO" id="GO:0005886">
    <property type="term" value="C:plasma membrane"/>
    <property type="evidence" value="ECO:0007669"/>
    <property type="project" value="TreeGrafter"/>
</dbReference>
<feature type="transmembrane region" description="Helical" evidence="8">
    <location>
        <begin position="42"/>
        <end position="69"/>
    </location>
</feature>
<name>A0A809SDZ1_9BACT</name>
<organism evidence="9 10">
    <name type="scientific">Mycoplasmopsis felis</name>
    <dbReference type="NCBI Taxonomy" id="33923"/>
    <lineage>
        <taxon>Bacteria</taxon>
        <taxon>Bacillati</taxon>
        <taxon>Mycoplasmatota</taxon>
        <taxon>Mycoplasmoidales</taxon>
        <taxon>Metamycoplasmataceae</taxon>
        <taxon>Mycoplasmopsis</taxon>
    </lineage>
</organism>
<dbReference type="SUPFAM" id="SSF81338">
    <property type="entry name" value="Aquaporin-like"/>
    <property type="match status" value="1"/>
</dbReference>
<dbReference type="KEGG" id="mfel:JPM2_1320"/>